<dbReference type="PANTHER" id="PTHR30329">
    <property type="entry name" value="STATOR ELEMENT OF FLAGELLAR MOTOR COMPLEX"/>
    <property type="match status" value="1"/>
</dbReference>
<evidence type="ECO:0000256" key="3">
    <source>
        <dbReference type="ARBA" id="ARBA00023237"/>
    </source>
</evidence>
<keyword evidence="7" id="KW-1185">Reference proteome</keyword>
<comment type="caution">
    <text evidence="6">The sequence shown here is derived from an EMBL/GenBank/DDBJ whole genome shotgun (WGS) entry which is preliminary data.</text>
</comment>
<comment type="subcellular location">
    <subcellularLocation>
        <location evidence="1">Cell outer membrane</location>
    </subcellularLocation>
</comment>
<dbReference type="InterPro" id="IPR050330">
    <property type="entry name" value="Bact_OuterMem_StrucFunc"/>
</dbReference>
<dbReference type="OrthoDB" id="9782229at2"/>
<accession>A0A1E7RCV4</accession>
<gene>
    <name evidence="6" type="ORF">BJI46_02100</name>
</gene>
<feature type="domain" description="OmpA-like" evidence="5">
    <location>
        <begin position="44"/>
        <end position="158"/>
    </location>
</feature>
<dbReference type="InterPro" id="IPR006665">
    <property type="entry name" value="OmpA-like"/>
</dbReference>
<dbReference type="GO" id="GO:0009279">
    <property type="term" value="C:cell outer membrane"/>
    <property type="evidence" value="ECO:0007669"/>
    <property type="project" value="UniProtKB-SubCell"/>
</dbReference>
<protein>
    <recommendedName>
        <fullName evidence="5">OmpA-like domain-containing protein</fullName>
    </recommendedName>
</protein>
<reference evidence="6 7" key="1">
    <citation type="submission" date="2016-09" db="EMBL/GenBank/DDBJ databases">
        <authorList>
            <person name="Capua I."/>
            <person name="De Benedictis P."/>
            <person name="Joannis T."/>
            <person name="Lombin L.H."/>
            <person name="Cattoli G."/>
        </authorList>
    </citation>
    <scope>NUCLEOTIDE SEQUENCE [LARGE SCALE GENOMIC DNA]</scope>
    <source>
        <strain evidence="6 7">ANC 4671</strain>
    </source>
</reference>
<dbReference type="Proteomes" id="UP000185895">
    <property type="component" value="Unassembled WGS sequence"/>
</dbReference>
<evidence type="ECO:0000256" key="1">
    <source>
        <dbReference type="ARBA" id="ARBA00004442"/>
    </source>
</evidence>
<keyword evidence="3" id="KW-0998">Cell outer membrane</keyword>
<name>A0A1E7RCV4_9GAMM</name>
<dbReference type="PANTHER" id="PTHR30329:SF21">
    <property type="entry name" value="LIPOPROTEIN YIAD-RELATED"/>
    <property type="match status" value="1"/>
</dbReference>
<sequence>MLYILKSIGLGLCCLTLVGCMNLGGLSYQQAKMLKKQGFEFTSEGWMLGLPERLLFDFNVADVNPQYVGQLNTLAIQLKKYNLNRLKIFGYTDNVGSEQYNLNLSQQRAEHVSQYFLANGYLPANLQIIGRGSANPINENDTEDNRAKNRRVSIVVVP</sequence>
<dbReference type="PRINTS" id="PR01021">
    <property type="entry name" value="OMPADOMAIN"/>
</dbReference>
<dbReference type="RefSeq" id="WP_070069387.1">
    <property type="nucleotide sequence ID" value="NZ_MKKK01000012.1"/>
</dbReference>
<organism evidence="6 7">
    <name type="scientific">Acinetobacter qingfengensis</name>
    <dbReference type="NCBI Taxonomy" id="1262585"/>
    <lineage>
        <taxon>Bacteria</taxon>
        <taxon>Pseudomonadati</taxon>
        <taxon>Pseudomonadota</taxon>
        <taxon>Gammaproteobacteria</taxon>
        <taxon>Moraxellales</taxon>
        <taxon>Moraxellaceae</taxon>
        <taxon>Acinetobacter</taxon>
    </lineage>
</organism>
<dbReference type="AlphaFoldDB" id="A0A1E7RCV4"/>
<dbReference type="SUPFAM" id="SSF103088">
    <property type="entry name" value="OmpA-like"/>
    <property type="match status" value="1"/>
</dbReference>
<dbReference type="EMBL" id="MKKK01000012">
    <property type="protein sequence ID" value="OEY97239.1"/>
    <property type="molecule type" value="Genomic_DNA"/>
</dbReference>
<evidence type="ECO:0000256" key="2">
    <source>
        <dbReference type="ARBA" id="ARBA00023136"/>
    </source>
</evidence>
<evidence type="ECO:0000256" key="4">
    <source>
        <dbReference type="PROSITE-ProRule" id="PRU00473"/>
    </source>
</evidence>
<dbReference type="PROSITE" id="PS51123">
    <property type="entry name" value="OMPA_2"/>
    <property type="match status" value="1"/>
</dbReference>
<keyword evidence="2 4" id="KW-0472">Membrane</keyword>
<dbReference type="Gene3D" id="3.30.1330.60">
    <property type="entry name" value="OmpA-like domain"/>
    <property type="match status" value="1"/>
</dbReference>
<dbReference type="InterPro" id="IPR006664">
    <property type="entry name" value="OMP_bac"/>
</dbReference>
<dbReference type="STRING" id="1262585.BJI46_02100"/>
<dbReference type="PROSITE" id="PS51257">
    <property type="entry name" value="PROKAR_LIPOPROTEIN"/>
    <property type="match status" value="1"/>
</dbReference>
<dbReference type="Pfam" id="PF00691">
    <property type="entry name" value="OmpA"/>
    <property type="match status" value="1"/>
</dbReference>
<proteinExistence type="predicted"/>
<evidence type="ECO:0000313" key="6">
    <source>
        <dbReference type="EMBL" id="OEY97239.1"/>
    </source>
</evidence>
<dbReference type="CDD" id="cd07185">
    <property type="entry name" value="OmpA_C-like"/>
    <property type="match status" value="1"/>
</dbReference>
<evidence type="ECO:0000259" key="5">
    <source>
        <dbReference type="PROSITE" id="PS51123"/>
    </source>
</evidence>
<evidence type="ECO:0000313" key="7">
    <source>
        <dbReference type="Proteomes" id="UP000185895"/>
    </source>
</evidence>
<dbReference type="InterPro" id="IPR036737">
    <property type="entry name" value="OmpA-like_sf"/>
</dbReference>